<dbReference type="InterPro" id="IPR052580">
    <property type="entry name" value="Lipid_Hydrolase"/>
</dbReference>
<keyword evidence="5" id="KW-1185">Reference proteome</keyword>
<dbReference type="PANTHER" id="PTHR46394:SF1">
    <property type="entry name" value="PNPLA DOMAIN-CONTAINING PROTEIN"/>
    <property type="match status" value="1"/>
</dbReference>
<organism evidence="4 5">
    <name type="scientific">Pelosinus propionicus DSM 13327</name>
    <dbReference type="NCBI Taxonomy" id="1123291"/>
    <lineage>
        <taxon>Bacteria</taxon>
        <taxon>Bacillati</taxon>
        <taxon>Bacillota</taxon>
        <taxon>Negativicutes</taxon>
        <taxon>Selenomonadales</taxon>
        <taxon>Sporomusaceae</taxon>
        <taxon>Pelosinus</taxon>
    </lineage>
</organism>
<keyword evidence="1 2" id="KW-0443">Lipid metabolism</keyword>
<dbReference type="Proteomes" id="UP000199520">
    <property type="component" value="Unassembled WGS sequence"/>
</dbReference>
<evidence type="ECO:0000313" key="4">
    <source>
        <dbReference type="EMBL" id="SFM26003.1"/>
    </source>
</evidence>
<dbReference type="OrthoDB" id="9770965at2"/>
<dbReference type="Gene3D" id="3.40.1090.10">
    <property type="entry name" value="Cytosolic phospholipase A2 catalytic domain"/>
    <property type="match status" value="2"/>
</dbReference>
<evidence type="ECO:0000313" key="5">
    <source>
        <dbReference type="Proteomes" id="UP000199520"/>
    </source>
</evidence>
<proteinExistence type="predicted"/>
<accession>A0A1I4PF10</accession>
<dbReference type="SUPFAM" id="SSF52151">
    <property type="entry name" value="FabD/lysophospholipase-like"/>
    <property type="match status" value="1"/>
</dbReference>
<protein>
    <submittedName>
        <fullName evidence="4">NTE family protein</fullName>
    </submittedName>
</protein>
<feature type="active site" description="Proton acceptor" evidence="2">
    <location>
        <position position="185"/>
    </location>
</feature>
<keyword evidence="2" id="KW-0378">Hydrolase</keyword>
<dbReference type="PANTHER" id="PTHR46394">
    <property type="entry name" value="ANNEXIN"/>
    <property type="match status" value="1"/>
</dbReference>
<evidence type="ECO:0000256" key="2">
    <source>
        <dbReference type="PROSITE-ProRule" id="PRU01161"/>
    </source>
</evidence>
<dbReference type="GO" id="GO:0016787">
    <property type="term" value="F:hydrolase activity"/>
    <property type="evidence" value="ECO:0007669"/>
    <property type="project" value="UniProtKB-UniRule"/>
</dbReference>
<dbReference type="PROSITE" id="PS51635">
    <property type="entry name" value="PNPLA"/>
    <property type="match status" value="1"/>
</dbReference>
<evidence type="ECO:0000256" key="1">
    <source>
        <dbReference type="ARBA" id="ARBA00023098"/>
    </source>
</evidence>
<name>A0A1I4PF10_9FIRM</name>
<evidence type="ECO:0000259" key="3">
    <source>
        <dbReference type="PROSITE" id="PS51635"/>
    </source>
</evidence>
<dbReference type="Pfam" id="PF01734">
    <property type="entry name" value="Patatin"/>
    <property type="match status" value="1"/>
</dbReference>
<feature type="short sequence motif" description="GXGXXG" evidence="2">
    <location>
        <begin position="12"/>
        <end position="17"/>
    </location>
</feature>
<dbReference type="EMBL" id="FOTS01000062">
    <property type="protein sequence ID" value="SFM26003.1"/>
    <property type="molecule type" value="Genomic_DNA"/>
</dbReference>
<keyword evidence="2" id="KW-0442">Lipid degradation</keyword>
<gene>
    <name evidence="4" type="ORF">SAMN04490355_106211</name>
</gene>
<feature type="active site" description="Nucleophile" evidence="2">
    <location>
        <position position="43"/>
    </location>
</feature>
<dbReference type="STRING" id="1123291.SAMN04490355_106211"/>
<dbReference type="GO" id="GO:0016042">
    <property type="term" value="P:lipid catabolic process"/>
    <property type="evidence" value="ECO:0007669"/>
    <property type="project" value="UniProtKB-UniRule"/>
</dbReference>
<feature type="short sequence motif" description="GXSXG" evidence="2">
    <location>
        <begin position="41"/>
        <end position="45"/>
    </location>
</feature>
<sequence length="342" mass="39394">MDYPFRNFIFEGGGVKGISYIGALSVLQEKKVLPKIERVGGVSAGAVMALLMGLNFSFAEIEEILQNLDFTKFLDDSLGVALDTTRLFKEFGWYKGDFFRSWVGDLIQSKTGNPDATFKEVFEVGKKLAFKEMFFIGTNLSTRSSEVFSLEHTPDLCVADAVRISMSIPLLFAARRGECNDVYVDGGILDNYPIKLFDRKKYVHQHFSEPKYYQKFNIQLKESDKVADLCVFNKETLGFRLDSGREIAMFRELSDPVRKEIKDLIEFTKGLADIYMESQQNQHLHTDDWHRTMYIDTLHVKTTEFHLSDEKKKALIQSGRECAERYFKWYDDPANAVYNRTI</sequence>
<dbReference type="RefSeq" id="WP_090943188.1">
    <property type="nucleotide sequence ID" value="NZ_FOTS01000062.1"/>
</dbReference>
<dbReference type="AlphaFoldDB" id="A0A1I4PF10"/>
<feature type="short sequence motif" description="DGA/G" evidence="2">
    <location>
        <begin position="185"/>
        <end position="187"/>
    </location>
</feature>
<dbReference type="InterPro" id="IPR002641">
    <property type="entry name" value="PNPLA_dom"/>
</dbReference>
<feature type="domain" description="PNPLA" evidence="3">
    <location>
        <begin position="8"/>
        <end position="198"/>
    </location>
</feature>
<dbReference type="CDD" id="cd07207">
    <property type="entry name" value="Pat_ExoU_VipD_like"/>
    <property type="match status" value="1"/>
</dbReference>
<dbReference type="InterPro" id="IPR016035">
    <property type="entry name" value="Acyl_Trfase/lysoPLipase"/>
</dbReference>
<reference evidence="5" key="1">
    <citation type="submission" date="2016-10" db="EMBL/GenBank/DDBJ databases">
        <authorList>
            <person name="Varghese N."/>
            <person name="Submissions S."/>
        </authorList>
    </citation>
    <scope>NUCLEOTIDE SEQUENCE [LARGE SCALE GENOMIC DNA]</scope>
    <source>
        <strain evidence="5">DSM 13327</strain>
    </source>
</reference>